<dbReference type="InterPro" id="IPR044666">
    <property type="entry name" value="Cyclophilin_A-like"/>
</dbReference>
<dbReference type="PROSITE" id="PS50072">
    <property type="entry name" value="CSA_PPIASE_2"/>
    <property type="match status" value="1"/>
</dbReference>
<dbReference type="EMBL" id="PEKT03000004">
    <property type="protein sequence ID" value="KAK8439677.1"/>
    <property type="molecule type" value="Genomic_DNA"/>
</dbReference>
<evidence type="ECO:0000256" key="1">
    <source>
        <dbReference type="ARBA" id="ARBA00000971"/>
    </source>
</evidence>
<dbReference type="PANTHER" id="PTHR45625:SF6">
    <property type="entry name" value="SPLICEOSOME-ASSOCIATED PROTEIN CWC27 HOMOLOG"/>
    <property type="match status" value="1"/>
</dbReference>
<sequence length="322" mass="36236">MDPTAEVIVQTTKGEIQIELFAKELPEFARPFLQNCLDNKYKDISFDKVLPNLVQTGATGSGTAYKKKFHSRLKFSIKGCVGLVNSADDKYASVDGFFITTKEAPELNNHYVMIGRVVGDSIYNVIKMSQNDLKEDGETPVHPVFIKETRVTKKFFTDLEASGEEIKAEEPKKKKRKAIKLAYDEEEGADGESEFRMRSAHEMLGDKKLAKADSDHAEKNTAHKADKKIDENKAELHKDLHVVNQKGKIKDSAASSSEIQQSGTTRSEIMSADVITKRKESEKLPQNLERDPTIDPPYDSDLDLPEDTVEYEQLCKHQYVCS</sequence>
<gene>
    <name evidence="7" type="ORF">B9J08_04164</name>
</gene>
<reference evidence="7 8" key="2">
    <citation type="journal article" date="2018" name="Nat. Commun.">
        <title>Genomic insights into multidrug-resistance, mating and virulence in Candida auris and related emerging species.</title>
        <authorList>
            <person name="Munoz J.F."/>
            <person name="Gade L."/>
            <person name="Chow N.A."/>
            <person name="Loparev V.N."/>
            <person name="Juieng P."/>
            <person name="Berkow E.L."/>
            <person name="Farrer R.A."/>
            <person name="Litvintseva A.P."/>
            <person name="Cuomo C.A."/>
        </authorList>
    </citation>
    <scope>GENOME REANNOTATION</scope>
    <source>
        <strain evidence="7 8">B8441</strain>
    </source>
</reference>
<dbReference type="InterPro" id="IPR002130">
    <property type="entry name" value="Cyclophilin-type_PPIase_dom"/>
</dbReference>
<comment type="subcellular location">
    <subcellularLocation>
        <location evidence="2">Nucleus</location>
    </subcellularLocation>
</comment>
<accession>A0AAW0VCA9</accession>
<comment type="similarity">
    <text evidence="4">Belongs to the cyclophilin-type PPIase family. CWC27 subfamily.</text>
</comment>
<keyword evidence="8" id="KW-1185">Reference proteome</keyword>
<dbReference type="InterPro" id="IPR029000">
    <property type="entry name" value="Cyclophilin-like_dom_sf"/>
</dbReference>
<feature type="region of interest" description="Disordered" evidence="5">
    <location>
        <begin position="244"/>
        <end position="304"/>
    </location>
</feature>
<evidence type="ECO:0000256" key="5">
    <source>
        <dbReference type="SAM" id="MobiDB-lite"/>
    </source>
</evidence>
<protein>
    <recommendedName>
        <fullName evidence="6">PPIase cyclophilin-type domain-containing protein</fullName>
    </recommendedName>
</protein>
<evidence type="ECO:0000256" key="2">
    <source>
        <dbReference type="ARBA" id="ARBA00004123"/>
    </source>
</evidence>
<name>A0AAW0VCA9_CANAR</name>
<comment type="caution">
    <text evidence="7">The sequence shown here is derived from an EMBL/GenBank/DDBJ whole genome shotgun (WGS) entry which is preliminary data.</text>
</comment>
<evidence type="ECO:0000313" key="7">
    <source>
        <dbReference type="EMBL" id="KAK8439677.1"/>
    </source>
</evidence>
<dbReference type="AlphaFoldDB" id="A0AAW0VCA9"/>
<dbReference type="GO" id="GO:0071013">
    <property type="term" value="C:catalytic step 2 spliceosome"/>
    <property type="evidence" value="ECO:0007669"/>
    <property type="project" value="TreeGrafter"/>
</dbReference>
<dbReference type="Proteomes" id="UP000230249">
    <property type="component" value="Unassembled WGS sequence"/>
</dbReference>
<keyword evidence="3" id="KW-0539">Nucleus</keyword>
<feature type="domain" description="PPIase cyclophilin-type" evidence="6">
    <location>
        <begin position="14"/>
        <end position="151"/>
    </location>
</feature>
<proteinExistence type="inferred from homology"/>
<dbReference type="PANTHER" id="PTHR45625">
    <property type="entry name" value="PEPTIDYL-PROLYL CIS-TRANS ISOMERASE-RELATED"/>
    <property type="match status" value="1"/>
</dbReference>
<feature type="compositionally biased region" description="Polar residues" evidence="5">
    <location>
        <begin position="253"/>
        <end position="268"/>
    </location>
</feature>
<comment type="catalytic activity">
    <reaction evidence="1">
        <text>[protein]-peptidylproline (omega=180) = [protein]-peptidylproline (omega=0)</text>
        <dbReference type="Rhea" id="RHEA:16237"/>
        <dbReference type="Rhea" id="RHEA-COMP:10747"/>
        <dbReference type="Rhea" id="RHEA-COMP:10748"/>
        <dbReference type="ChEBI" id="CHEBI:83833"/>
        <dbReference type="ChEBI" id="CHEBI:83834"/>
        <dbReference type="EC" id="5.2.1.8"/>
    </reaction>
</comment>
<organism evidence="7 8">
    <name type="scientific">Candidozyma auris</name>
    <name type="common">Yeast</name>
    <name type="synonym">Candida auris</name>
    <dbReference type="NCBI Taxonomy" id="498019"/>
    <lineage>
        <taxon>Eukaryota</taxon>
        <taxon>Fungi</taxon>
        <taxon>Dikarya</taxon>
        <taxon>Ascomycota</taxon>
        <taxon>Saccharomycotina</taxon>
        <taxon>Pichiomycetes</taxon>
        <taxon>Metschnikowiaceae</taxon>
        <taxon>Candidozyma</taxon>
    </lineage>
</organism>
<reference evidence="7 8" key="1">
    <citation type="journal article" date="2017" name="Clin. Infect. Dis.">
        <title>Simultaneous emergence of multidrug-resistant Candida auris on 3 continents confirmed by whole-genome sequencing and epidemiological analyses.</title>
        <authorList>
            <person name="Lockhart S.R."/>
            <person name="Etienne K.A."/>
            <person name="Vallabhaneni S."/>
            <person name="Farooqi J."/>
            <person name="Chowdhary A."/>
            <person name="Govender N.P."/>
            <person name="Colombo A.L."/>
            <person name="Calvo B."/>
            <person name="Cuomo C.A."/>
            <person name="Desjardins C.A."/>
            <person name="Berkow E.L."/>
            <person name="Castanheira M."/>
            <person name="Magobo R.E."/>
            <person name="Jabeen K."/>
            <person name="Asghar R.J."/>
            <person name="Meis J.F."/>
            <person name="Jackson B."/>
            <person name="Chiller T."/>
            <person name="Litvintseva A.P."/>
        </authorList>
    </citation>
    <scope>NUCLEOTIDE SEQUENCE [LARGE SCALE GENOMIC DNA]</scope>
    <source>
        <strain evidence="7 8">B8441</strain>
    </source>
</reference>
<evidence type="ECO:0000259" key="6">
    <source>
        <dbReference type="PROSITE" id="PS50072"/>
    </source>
</evidence>
<dbReference type="SUPFAM" id="SSF50891">
    <property type="entry name" value="Cyclophilin-like"/>
    <property type="match status" value="1"/>
</dbReference>
<dbReference type="GO" id="GO:0003755">
    <property type="term" value="F:peptidyl-prolyl cis-trans isomerase activity"/>
    <property type="evidence" value="ECO:0007669"/>
    <property type="project" value="UniProtKB-EC"/>
</dbReference>
<dbReference type="Gene3D" id="2.40.100.10">
    <property type="entry name" value="Cyclophilin-like"/>
    <property type="match status" value="1"/>
</dbReference>
<evidence type="ECO:0000256" key="3">
    <source>
        <dbReference type="ARBA" id="ARBA00023242"/>
    </source>
</evidence>
<dbReference type="Pfam" id="PF00160">
    <property type="entry name" value="Pro_isomerase"/>
    <property type="match status" value="1"/>
</dbReference>
<evidence type="ECO:0000256" key="4">
    <source>
        <dbReference type="ARBA" id="ARBA00038509"/>
    </source>
</evidence>
<feature type="compositionally biased region" description="Basic and acidic residues" evidence="5">
    <location>
        <begin position="275"/>
        <end position="293"/>
    </location>
</feature>
<evidence type="ECO:0000313" key="8">
    <source>
        <dbReference type="Proteomes" id="UP000230249"/>
    </source>
</evidence>